<keyword evidence="1" id="KW-1185">Reference proteome</keyword>
<protein>
    <submittedName>
        <fullName evidence="2">Uncharacterized protein</fullName>
    </submittedName>
</protein>
<proteinExistence type="predicted"/>
<dbReference type="WBParaSite" id="MBELARI_LOCUS2207">
    <property type="protein sequence ID" value="MBELARI_LOCUS2207"/>
    <property type="gene ID" value="MBELARI_LOCUS2207"/>
</dbReference>
<dbReference type="Proteomes" id="UP000887575">
    <property type="component" value="Unassembled WGS sequence"/>
</dbReference>
<organism evidence="1 2">
    <name type="scientific">Mesorhabditis belari</name>
    <dbReference type="NCBI Taxonomy" id="2138241"/>
    <lineage>
        <taxon>Eukaryota</taxon>
        <taxon>Metazoa</taxon>
        <taxon>Ecdysozoa</taxon>
        <taxon>Nematoda</taxon>
        <taxon>Chromadorea</taxon>
        <taxon>Rhabditida</taxon>
        <taxon>Rhabditina</taxon>
        <taxon>Rhabditomorpha</taxon>
        <taxon>Rhabditoidea</taxon>
        <taxon>Rhabditidae</taxon>
        <taxon>Mesorhabditinae</taxon>
        <taxon>Mesorhabditis</taxon>
    </lineage>
</organism>
<sequence>MLVELCAAHKQQMKSLRGAVSEVQNVHSAFKTELKTKQREFKEAAFENHDLSQPAMTKLLLITRVQETKIEEAFEECLGSSRLIKIRVAFTDFAKQLARRGTENILKQAMAEATNLVNQRWKEHLTRKAEKSRFAEYLTLLLQDSAESTADCTA</sequence>
<reference evidence="2" key="1">
    <citation type="submission" date="2024-02" db="UniProtKB">
        <authorList>
            <consortium name="WormBaseParasite"/>
        </authorList>
    </citation>
    <scope>IDENTIFICATION</scope>
</reference>
<dbReference type="AlphaFoldDB" id="A0AAF3F5N6"/>
<evidence type="ECO:0000313" key="1">
    <source>
        <dbReference type="Proteomes" id="UP000887575"/>
    </source>
</evidence>
<accession>A0AAF3F5N6</accession>
<name>A0AAF3F5N6_9BILA</name>
<evidence type="ECO:0000313" key="2">
    <source>
        <dbReference type="WBParaSite" id="MBELARI_LOCUS2207"/>
    </source>
</evidence>